<accession>A0ABR0SYE4</accession>
<reference evidence="13 14" key="1">
    <citation type="submission" date="2024-01" db="EMBL/GenBank/DDBJ databases">
        <title>Complete genome of Cladobotryum mycophilum ATHUM6906.</title>
        <authorList>
            <person name="Christinaki A.C."/>
            <person name="Myridakis A.I."/>
            <person name="Kouvelis V.N."/>
        </authorList>
    </citation>
    <scope>NUCLEOTIDE SEQUENCE [LARGE SCALE GENOMIC DNA]</scope>
    <source>
        <strain evidence="13 14">ATHUM6906</strain>
    </source>
</reference>
<organism evidence="13 14">
    <name type="scientific">Cladobotryum mycophilum</name>
    <dbReference type="NCBI Taxonomy" id="491253"/>
    <lineage>
        <taxon>Eukaryota</taxon>
        <taxon>Fungi</taxon>
        <taxon>Dikarya</taxon>
        <taxon>Ascomycota</taxon>
        <taxon>Pezizomycotina</taxon>
        <taxon>Sordariomycetes</taxon>
        <taxon>Hypocreomycetidae</taxon>
        <taxon>Hypocreales</taxon>
        <taxon>Hypocreaceae</taxon>
        <taxon>Cladobotryum</taxon>
    </lineage>
</organism>
<dbReference type="NCBIfam" id="TIGR03421">
    <property type="entry name" value="FeS_CyaY"/>
    <property type="match status" value="1"/>
</dbReference>
<dbReference type="EC" id="1.16.3.1" evidence="3"/>
<dbReference type="SUPFAM" id="SSF55387">
    <property type="entry name" value="Frataxin/Nqo15-like"/>
    <property type="match status" value="1"/>
</dbReference>
<keyword evidence="9" id="KW-0408">Iron</keyword>
<dbReference type="InterPro" id="IPR036524">
    <property type="entry name" value="Frataxin/CyaY_sf"/>
</dbReference>
<dbReference type="PANTHER" id="PTHR16821">
    <property type="entry name" value="FRATAXIN"/>
    <property type="match status" value="1"/>
</dbReference>
<keyword evidence="6" id="KW-0410">Iron transport</keyword>
<comment type="similarity">
    <text evidence="2">Belongs to the frataxin family.</text>
</comment>
<protein>
    <recommendedName>
        <fullName evidence="3">ferroxidase</fullName>
        <ecNumber evidence="3">1.16.3.1</ecNumber>
    </recommendedName>
</protein>
<evidence type="ECO:0000256" key="2">
    <source>
        <dbReference type="ARBA" id="ARBA00008183"/>
    </source>
</evidence>
<name>A0ABR0SYE4_9HYPO</name>
<comment type="caution">
    <text evidence="13">The sequence shown here is derived from an EMBL/GenBank/DDBJ whole genome shotgun (WGS) entry which is preliminary data.</text>
</comment>
<keyword evidence="5" id="KW-0813">Transport</keyword>
<evidence type="ECO:0000256" key="10">
    <source>
        <dbReference type="ARBA" id="ARBA00023065"/>
    </source>
</evidence>
<evidence type="ECO:0000256" key="8">
    <source>
        <dbReference type="ARBA" id="ARBA00023002"/>
    </source>
</evidence>
<dbReference type="InterPro" id="IPR020895">
    <property type="entry name" value="Frataxin_CS"/>
</dbReference>
<evidence type="ECO:0000256" key="6">
    <source>
        <dbReference type="ARBA" id="ARBA00022496"/>
    </source>
</evidence>
<evidence type="ECO:0000256" key="5">
    <source>
        <dbReference type="ARBA" id="ARBA00022448"/>
    </source>
</evidence>
<keyword evidence="4" id="KW-0409">Iron storage</keyword>
<evidence type="ECO:0000256" key="4">
    <source>
        <dbReference type="ARBA" id="ARBA00022434"/>
    </source>
</evidence>
<dbReference type="InterPro" id="IPR017789">
    <property type="entry name" value="Frataxin"/>
</dbReference>
<dbReference type="Gene3D" id="3.30.920.10">
    <property type="entry name" value="Frataxin/CyaY"/>
    <property type="match status" value="1"/>
</dbReference>
<evidence type="ECO:0000256" key="7">
    <source>
        <dbReference type="ARBA" id="ARBA00022946"/>
    </source>
</evidence>
<dbReference type="SMART" id="SM01219">
    <property type="entry name" value="Frataxin_Cyay"/>
    <property type="match status" value="1"/>
</dbReference>
<evidence type="ECO:0000256" key="9">
    <source>
        <dbReference type="ARBA" id="ARBA00023004"/>
    </source>
</evidence>
<comment type="subcellular location">
    <subcellularLocation>
        <location evidence="1">Mitochondrion</location>
    </subcellularLocation>
</comment>
<dbReference type="PROSITE" id="PS50810">
    <property type="entry name" value="FRATAXIN_2"/>
    <property type="match status" value="1"/>
</dbReference>
<evidence type="ECO:0000256" key="11">
    <source>
        <dbReference type="ARBA" id="ARBA00023128"/>
    </source>
</evidence>
<dbReference type="NCBIfam" id="TIGR03422">
    <property type="entry name" value="mito_frataxin"/>
    <property type="match status" value="1"/>
</dbReference>
<dbReference type="PROSITE" id="PS01344">
    <property type="entry name" value="FRATAXIN_1"/>
    <property type="match status" value="1"/>
</dbReference>
<keyword evidence="10" id="KW-0406">Ion transport</keyword>
<keyword evidence="14" id="KW-1185">Reference proteome</keyword>
<evidence type="ECO:0000313" key="13">
    <source>
        <dbReference type="EMBL" id="KAK5997196.1"/>
    </source>
</evidence>
<dbReference type="PANTHER" id="PTHR16821:SF2">
    <property type="entry name" value="FRATAXIN, MITOCHONDRIAL"/>
    <property type="match status" value="1"/>
</dbReference>
<dbReference type="EMBL" id="JAVFKD010000002">
    <property type="protein sequence ID" value="KAK5997196.1"/>
    <property type="molecule type" value="Genomic_DNA"/>
</dbReference>
<dbReference type="Proteomes" id="UP001338125">
    <property type="component" value="Unassembled WGS sequence"/>
</dbReference>
<evidence type="ECO:0000256" key="1">
    <source>
        <dbReference type="ARBA" id="ARBA00004173"/>
    </source>
</evidence>
<evidence type="ECO:0000256" key="3">
    <source>
        <dbReference type="ARBA" id="ARBA00013107"/>
    </source>
</evidence>
<dbReference type="InterPro" id="IPR002908">
    <property type="entry name" value="Frataxin/CyaY"/>
</dbReference>
<keyword evidence="11" id="KW-0496">Mitochondrion</keyword>
<proteinExistence type="inferred from homology"/>
<sequence>MASFAVSRQGIAQASRFIPRAARNTIATRANLKIVPTAFRAAYPPVAAPQRAFSSCARLYKGIMPDTSTPTTKDSPTPETKYVVAELTDEEYHEISDNYLDNALAKFEQLQESREDLDVEYSAGVMTITVADKGTYVINKQPPNKQIWLSSPISGPKRYDWSVVSEGQGDKEGTAIGFWVYSRDGSTLDALVLGEIGVDITGPVDS</sequence>
<dbReference type="Pfam" id="PF01491">
    <property type="entry name" value="Frataxin_Cyay"/>
    <property type="match status" value="1"/>
</dbReference>
<keyword evidence="8" id="KW-0560">Oxidoreductase</keyword>
<comment type="catalytic activity">
    <reaction evidence="12">
        <text>4 Fe(2+) + O2 + 4 H(+) = 4 Fe(3+) + 2 H2O</text>
        <dbReference type="Rhea" id="RHEA:11148"/>
        <dbReference type="ChEBI" id="CHEBI:15377"/>
        <dbReference type="ChEBI" id="CHEBI:15378"/>
        <dbReference type="ChEBI" id="CHEBI:15379"/>
        <dbReference type="ChEBI" id="CHEBI:29033"/>
        <dbReference type="ChEBI" id="CHEBI:29034"/>
        <dbReference type="EC" id="1.16.3.1"/>
    </reaction>
</comment>
<evidence type="ECO:0000313" key="14">
    <source>
        <dbReference type="Proteomes" id="UP001338125"/>
    </source>
</evidence>
<gene>
    <name evidence="13" type="ORF">PT974_02549</name>
</gene>
<keyword evidence="7" id="KW-0809">Transit peptide</keyword>
<evidence type="ECO:0000256" key="12">
    <source>
        <dbReference type="ARBA" id="ARBA00047990"/>
    </source>
</evidence>